<dbReference type="PANTHER" id="PTHR45138">
    <property type="entry name" value="REGULATORY COMPONENTS OF SENSORY TRANSDUCTION SYSTEM"/>
    <property type="match status" value="1"/>
</dbReference>
<dbReference type="NCBIfam" id="TIGR00254">
    <property type="entry name" value="GGDEF"/>
    <property type="match status" value="1"/>
</dbReference>
<dbReference type="HOGENOM" id="CLU_628283_0_0_4"/>
<dbReference type="InterPro" id="IPR043128">
    <property type="entry name" value="Rev_trsase/Diguanyl_cyclase"/>
</dbReference>
<dbReference type="InterPro" id="IPR000160">
    <property type="entry name" value="GGDEF_dom"/>
</dbReference>
<dbReference type="InterPro" id="IPR029787">
    <property type="entry name" value="Nucleotide_cyclase"/>
</dbReference>
<gene>
    <name evidence="4" type="ORF">OFBG_00754</name>
</gene>
<dbReference type="STRING" id="847.BRW83_1467"/>
<sequence>MQNILQTLVSHDFEAVLSIDTASRRYHFTFLREKTLLNVPSDGDFDAANERFADTQIVVADRDHFLKEIRLEKILAEVEKNGKHNIRYRLRNEENRIQYRNLSFIFSSDKKGLIGAVTDETEDVLEHIEKNRDLWLKDECIRFIVRHMCENFIIVNPETDEATTFVHDHRQMQPKSSWKEQIRWFADNIVVPEEREDYEAYFDLDALVSRIRESGICKVPCTVNYSDGRHDFMITNALIRDPGVDEEKFFVFSSAQDITRLKRANETGETLLAKSRMDSQTGLVNRATAEKLIRESLYGAKPDEWNTFLLIDIDHFKSFNDVYGHILGDAVLRFMGEAMREVFRATDVLCRWGGDEFVIFIPRFENEQSLNNRLAALQARMKEFRNQGDPMPLTLSIGGVIAKNESTLNTLFSKADEALYAVKEKGRDGIVVNRIEPVYETADVSQAAGREMS</sequence>
<dbReference type="SUPFAM" id="SSF55073">
    <property type="entry name" value="Nucleotide cyclase"/>
    <property type="match status" value="1"/>
</dbReference>
<dbReference type="SMART" id="SM00267">
    <property type="entry name" value="GGDEF"/>
    <property type="match status" value="1"/>
</dbReference>
<dbReference type="PROSITE" id="PS50887">
    <property type="entry name" value="GGDEF"/>
    <property type="match status" value="1"/>
</dbReference>
<dbReference type="Proteomes" id="UP000005089">
    <property type="component" value="Unassembled WGS sequence"/>
</dbReference>
<dbReference type="AlphaFoldDB" id="C3X950"/>
<reference evidence="4 5" key="1">
    <citation type="submission" date="2009-02" db="EMBL/GenBank/DDBJ databases">
        <title>The Genome Sequence of Oxalobacter formigenes OXCC13.</title>
        <authorList>
            <consortium name="The Broad Institute Genome Sequencing Platform"/>
            <person name="Ward D."/>
            <person name="Young S.K."/>
            <person name="Kodira C.D."/>
            <person name="Zeng Q."/>
            <person name="Koehrsen M."/>
            <person name="Alvarado L."/>
            <person name="Berlin A."/>
            <person name="Borenstein D."/>
            <person name="Chen Z."/>
            <person name="Engels R."/>
            <person name="Freedman E."/>
            <person name="Gellesch M."/>
            <person name="Goldberg J."/>
            <person name="Griggs A."/>
            <person name="Gujja S."/>
            <person name="Heiman D."/>
            <person name="Hepburn T."/>
            <person name="Howarth C."/>
            <person name="Jen D."/>
            <person name="Larson L."/>
            <person name="Lewis B."/>
            <person name="Mehta T."/>
            <person name="Park D."/>
            <person name="Pearson M."/>
            <person name="Roberts A."/>
            <person name="Saif S."/>
            <person name="Shea T."/>
            <person name="Shenoy N."/>
            <person name="Sisk P."/>
            <person name="Stolte C."/>
            <person name="Sykes S."/>
            <person name="Walk T."/>
            <person name="White J."/>
            <person name="Yandava C."/>
            <person name="Allison M.J."/>
            <person name="Lander E."/>
            <person name="Nusbaum C."/>
            <person name="Galagan J."/>
            <person name="Birren B."/>
        </authorList>
    </citation>
    <scope>NUCLEOTIDE SEQUENCE [LARGE SCALE GENOMIC DNA]</scope>
    <source>
        <strain evidence="4 5">OXCC13</strain>
    </source>
</reference>
<keyword evidence="5" id="KW-1185">Reference proteome</keyword>
<dbReference type="PANTHER" id="PTHR45138:SF9">
    <property type="entry name" value="DIGUANYLATE CYCLASE DGCM-RELATED"/>
    <property type="match status" value="1"/>
</dbReference>
<evidence type="ECO:0000256" key="1">
    <source>
        <dbReference type="ARBA" id="ARBA00012528"/>
    </source>
</evidence>
<dbReference type="InterPro" id="IPR050469">
    <property type="entry name" value="Diguanylate_Cyclase"/>
</dbReference>
<dbReference type="CDD" id="cd01949">
    <property type="entry name" value="GGDEF"/>
    <property type="match status" value="1"/>
</dbReference>
<dbReference type="GO" id="GO:0043709">
    <property type="term" value="P:cell adhesion involved in single-species biofilm formation"/>
    <property type="evidence" value="ECO:0007669"/>
    <property type="project" value="TreeGrafter"/>
</dbReference>
<accession>C3X950</accession>
<dbReference type="GO" id="GO:1902201">
    <property type="term" value="P:negative regulation of bacterial-type flagellum-dependent cell motility"/>
    <property type="evidence" value="ECO:0007669"/>
    <property type="project" value="TreeGrafter"/>
</dbReference>
<evidence type="ECO:0000259" key="3">
    <source>
        <dbReference type="PROSITE" id="PS50887"/>
    </source>
</evidence>
<comment type="catalytic activity">
    <reaction evidence="2">
        <text>2 GTP = 3',3'-c-di-GMP + 2 diphosphate</text>
        <dbReference type="Rhea" id="RHEA:24898"/>
        <dbReference type="ChEBI" id="CHEBI:33019"/>
        <dbReference type="ChEBI" id="CHEBI:37565"/>
        <dbReference type="ChEBI" id="CHEBI:58805"/>
        <dbReference type="EC" id="2.7.7.65"/>
    </reaction>
</comment>
<protein>
    <recommendedName>
        <fullName evidence="1">diguanylate cyclase</fullName>
        <ecNumber evidence="1">2.7.7.65</ecNumber>
    </recommendedName>
</protein>
<dbReference type="GeneID" id="77135335"/>
<dbReference type="EC" id="2.7.7.65" evidence="1"/>
<proteinExistence type="predicted"/>
<dbReference type="Pfam" id="PF00990">
    <property type="entry name" value="GGDEF"/>
    <property type="match status" value="1"/>
</dbReference>
<evidence type="ECO:0000313" key="4">
    <source>
        <dbReference type="EMBL" id="EEO29726.1"/>
    </source>
</evidence>
<name>C3X950_OXAFO</name>
<dbReference type="EMBL" id="GG658170">
    <property type="protein sequence ID" value="EEO29726.1"/>
    <property type="molecule type" value="Genomic_DNA"/>
</dbReference>
<feature type="domain" description="GGDEF" evidence="3">
    <location>
        <begin position="304"/>
        <end position="435"/>
    </location>
</feature>
<dbReference type="GO" id="GO:0005886">
    <property type="term" value="C:plasma membrane"/>
    <property type="evidence" value="ECO:0007669"/>
    <property type="project" value="TreeGrafter"/>
</dbReference>
<dbReference type="RefSeq" id="WP_005880428.1">
    <property type="nucleotide sequence ID" value="NZ_CP019430.1"/>
</dbReference>
<organism evidence="4 5">
    <name type="scientific">Oxalobacter formigenes OXCC13</name>
    <dbReference type="NCBI Taxonomy" id="556269"/>
    <lineage>
        <taxon>Bacteria</taxon>
        <taxon>Pseudomonadati</taxon>
        <taxon>Pseudomonadota</taxon>
        <taxon>Betaproteobacteria</taxon>
        <taxon>Burkholderiales</taxon>
        <taxon>Oxalobacteraceae</taxon>
        <taxon>Oxalobacter</taxon>
    </lineage>
</organism>
<dbReference type="OrthoDB" id="9813903at2"/>
<dbReference type="GO" id="GO:0052621">
    <property type="term" value="F:diguanylate cyclase activity"/>
    <property type="evidence" value="ECO:0007669"/>
    <property type="project" value="UniProtKB-EC"/>
</dbReference>
<dbReference type="Gene3D" id="3.30.70.270">
    <property type="match status" value="1"/>
</dbReference>
<evidence type="ECO:0000256" key="2">
    <source>
        <dbReference type="ARBA" id="ARBA00034247"/>
    </source>
</evidence>
<dbReference type="eggNOG" id="COG3706">
    <property type="taxonomic scope" value="Bacteria"/>
</dbReference>
<evidence type="ECO:0000313" key="5">
    <source>
        <dbReference type="Proteomes" id="UP000005089"/>
    </source>
</evidence>